<evidence type="ECO:0000256" key="1">
    <source>
        <dbReference type="SAM" id="MobiDB-lite"/>
    </source>
</evidence>
<keyword evidence="3" id="KW-1185">Reference proteome</keyword>
<evidence type="ECO:0000313" key="4">
    <source>
        <dbReference type="RefSeq" id="XP_031418937.1"/>
    </source>
</evidence>
<dbReference type="RefSeq" id="XP_031418937.1">
    <property type="nucleotide sequence ID" value="XM_031563077.2"/>
</dbReference>
<dbReference type="InterPro" id="IPR012579">
    <property type="entry name" value="NOL7_C"/>
</dbReference>
<dbReference type="GeneID" id="105907524"/>
<protein>
    <submittedName>
        <fullName evidence="4">Nucleolar protein 7</fullName>
    </submittedName>
</protein>
<feature type="compositionally biased region" description="Polar residues" evidence="1">
    <location>
        <begin position="1"/>
        <end position="27"/>
    </location>
</feature>
<evidence type="ECO:0000313" key="3">
    <source>
        <dbReference type="Proteomes" id="UP000515152"/>
    </source>
</evidence>
<name>A0A6P8F726_CLUHA</name>
<dbReference type="PANTHER" id="PTHR32337">
    <property type="entry name" value="NUCLEOLAR PROTEIN 7"/>
    <property type="match status" value="1"/>
</dbReference>
<dbReference type="AlphaFoldDB" id="A0A6P8F726"/>
<feature type="compositionally biased region" description="Basic residues" evidence="1">
    <location>
        <begin position="60"/>
        <end position="70"/>
    </location>
</feature>
<gene>
    <name evidence="4" type="primary">nol7</name>
</gene>
<organism evidence="3 4">
    <name type="scientific">Clupea harengus</name>
    <name type="common">Atlantic herring</name>
    <dbReference type="NCBI Taxonomy" id="7950"/>
    <lineage>
        <taxon>Eukaryota</taxon>
        <taxon>Metazoa</taxon>
        <taxon>Chordata</taxon>
        <taxon>Craniata</taxon>
        <taxon>Vertebrata</taxon>
        <taxon>Euteleostomi</taxon>
        <taxon>Actinopterygii</taxon>
        <taxon>Neopterygii</taxon>
        <taxon>Teleostei</taxon>
        <taxon>Clupei</taxon>
        <taxon>Clupeiformes</taxon>
        <taxon>Clupeoidei</taxon>
        <taxon>Clupeidae</taxon>
        <taxon>Clupea</taxon>
    </lineage>
</organism>
<dbReference type="CTD" id="51406"/>
<proteinExistence type="predicted"/>
<dbReference type="KEGG" id="char:105907524"/>
<dbReference type="Pfam" id="PF08157">
    <property type="entry name" value="NUC129"/>
    <property type="match status" value="1"/>
</dbReference>
<reference evidence="4" key="1">
    <citation type="submission" date="2025-08" db="UniProtKB">
        <authorList>
            <consortium name="RefSeq"/>
        </authorList>
    </citation>
    <scope>IDENTIFICATION</scope>
</reference>
<dbReference type="PANTHER" id="PTHR32337:SF2">
    <property type="entry name" value="NUCLEOLAR PROTEIN 7"/>
    <property type="match status" value="1"/>
</dbReference>
<dbReference type="GO" id="GO:0005730">
    <property type="term" value="C:nucleolus"/>
    <property type="evidence" value="ECO:0007669"/>
    <property type="project" value="TreeGrafter"/>
</dbReference>
<dbReference type="Proteomes" id="UP000515152">
    <property type="component" value="Chromosome 25"/>
</dbReference>
<dbReference type="OrthoDB" id="9907143at2759"/>
<sequence>MAETSETQRGPGNPSSEVITENNNLRFDSSDDEAPEEVNFEDSKRSALQSVKDALEASRRDKKTLKEKRRRKQELFLEQKKRRLLPEDVLEEIDATPIRHDAIPCIAGNEVEKEKAMDSSDMKPIKEKARSLQANCSVTTVKHQITASTHQKVAMDFVQSRFYGQGTRRATNNELLSLNNKKGANKGAAFQFANTKLSTVERAKAEKGNKRWLHKNKLIST</sequence>
<feature type="domain" description="U3 small nucleolar RNA-associated protein NOL7 C-terminal" evidence="2">
    <location>
        <begin position="138"/>
        <end position="195"/>
    </location>
</feature>
<feature type="region of interest" description="Disordered" evidence="1">
    <location>
        <begin position="1"/>
        <end position="70"/>
    </location>
</feature>
<feature type="compositionally biased region" description="Acidic residues" evidence="1">
    <location>
        <begin position="30"/>
        <end position="40"/>
    </location>
</feature>
<accession>A0A6P8F726</accession>
<evidence type="ECO:0000259" key="2">
    <source>
        <dbReference type="Pfam" id="PF08157"/>
    </source>
</evidence>
<dbReference type="GO" id="GO:0003723">
    <property type="term" value="F:RNA binding"/>
    <property type="evidence" value="ECO:0007669"/>
    <property type="project" value="TreeGrafter"/>
</dbReference>